<dbReference type="AlphaFoldDB" id="A0A9P9E732"/>
<evidence type="ECO:0000313" key="2">
    <source>
        <dbReference type="Proteomes" id="UP000700596"/>
    </source>
</evidence>
<name>A0A9P9E732_9PLEO</name>
<dbReference type="Proteomes" id="UP000700596">
    <property type="component" value="Unassembled WGS sequence"/>
</dbReference>
<evidence type="ECO:0000313" key="1">
    <source>
        <dbReference type="EMBL" id="KAH7131871.1"/>
    </source>
</evidence>
<proteinExistence type="predicted"/>
<reference evidence="1" key="1">
    <citation type="journal article" date="2021" name="Nat. Commun.">
        <title>Genetic determinants of endophytism in the Arabidopsis root mycobiome.</title>
        <authorList>
            <person name="Mesny F."/>
            <person name="Miyauchi S."/>
            <person name="Thiergart T."/>
            <person name="Pickel B."/>
            <person name="Atanasova L."/>
            <person name="Karlsson M."/>
            <person name="Huettel B."/>
            <person name="Barry K.W."/>
            <person name="Haridas S."/>
            <person name="Chen C."/>
            <person name="Bauer D."/>
            <person name="Andreopoulos W."/>
            <person name="Pangilinan J."/>
            <person name="LaButti K."/>
            <person name="Riley R."/>
            <person name="Lipzen A."/>
            <person name="Clum A."/>
            <person name="Drula E."/>
            <person name="Henrissat B."/>
            <person name="Kohler A."/>
            <person name="Grigoriev I.V."/>
            <person name="Martin F.M."/>
            <person name="Hacquard S."/>
        </authorList>
    </citation>
    <scope>NUCLEOTIDE SEQUENCE</scope>
    <source>
        <strain evidence="1">MPI-CAGE-CH-0243</strain>
    </source>
</reference>
<protein>
    <submittedName>
        <fullName evidence="1">Uncharacterized protein</fullName>
    </submittedName>
</protein>
<organism evidence="1 2">
    <name type="scientific">Dendryphion nanum</name>
    <dbReference type="NCBI Taxonomy" id="256645"/>
    <lineage>
        <taxon>Eukaryota</taxon>
        <taxon>Fungi</taxon>
        <taxon>Dikarya</taxon>
        <taxon>Ascomycota</taxon>
        <taxon>Pezizomycotina</taxon>
        <taxon>Dothideomycetes</taxon>
        <taxon>Pleosporomycetidae</taxon>
        <taxon>Pleosporales</taxon>
        <taxon>Torulaceae</taxon>
        <taxon>Dendryphion</taxon>
    </lineage>
</organism>
<keyword evidence="2" id="KW-1185">Reference proteome</keyword>
<gene>
    <name evidence="1" type="ORF">B0J11DRAFT_503061</name>
</gene>
<dbReference type="EMBL" id="JAGMWT010000003">
    <property type="protein sequence ID" value="KAH7131871.1"/>
    <property type="molecule type" value="Genomic_DNA"/>
</dbReference>
<sequence length="201" mass="22911">MLGNETTTPFYNGLRVMSFQCFRELYSIPSSPSSKYDTYLHCSHNHHGPAGHEIRQSILHVIVSHVQNWFQYGSFSLPDSLKFMKGYWVLNNAFQSLYTGMRKFSGFPRPRTGCKFSAPLPIMQCESSCLVGVLRESEDSITLLGSSRLPYRSPQPVIRHGSPSTLIFSQWCELRISIFIKHVARTTVKVQFDGVDPRSQQ</sequence>
<comment type="caution">
    <text evidence="1">The sequence shown here is derived from an EMBL/GenBank/DDBJ whole genome shotgun (WGS) entry which is preliminary data.</text>
</comment>
<accession>A0A9P9E732</accession>